<dbReference type="Gene3D" id="3.40.50.620">
    <property type="entry name" value="HUPs"/>
    <property type="match status" value="2"/>
</dbReference>
<dbReference type="SMART" id="SM00893">
    <property type="entry name" value="ETF"/>
    <property type="match status" value="2"/>
</dbReference>
<feature type="domain" description="Electron transfer flavoprotein alpha/beta-subunit N-terminal" evidence="2">
    <location>
        <begin position="22"/>
        <end position="210"/>
    </location>
</feature>
<keyword evidence="4" id="KW-1185">Reference proteome</keyword>
<organism evidence="3 4">
    <name type="scientific">Candidatus Hydrogenisulfobacillus filiaventi</name>
    <dbReference type="NCBI Taxonomy" id="2707344"/>
    <lineage>
        <taxon>Bacteria</taxon>
        <taxon>Bacillati</taxon>
        <taxon>Bacillota</taxon>
        <taxon>Clostridia</taxon>
        <taxon>Eubacteriales</taxon>
        <taxon>Clostridiales Family XVII. Incertae Sedis</taxon>
        <taxon>Candidatus Hydrogenisulfobacillus</taxon>
    </lineage>
</organism>
<dbReference type="Pfam" id="PF00766">
    <property type="entry name" value="ETF_alpha"/>
    <property type="match status" value="1"/>
</dbReference>
<dbReference type="Gene3D" id="3.40.50.1220">
    <property type="entry name" value="TPP-binding domain"/>
    <property type="match status" value="1"/>
</dbReference>
<evidence type="ECO:0000256" key="1">
    <source>
        <dbReference type="ARBA" id="ARBA00042002"/>
    </source>
</evidence>
<dbReference type="SUPFAM" id="SSF52402">
    <property type="entry name" value="Adenine nucleotide alpha hydrolases-like"/>
    <property type="match status" value="2"/>
</dbReference>
<dbReference type="InterPro" id="IPR012255">
    <property type="entry name" value="ETF_b"/>
</dbReference>
<evidence type="ECO:0000259" key="2">
    <source>
        <dbReference type="SMART" id="SM00893"/>
    </source>
</evidence>
<gene>
    <name evidence="3" type="ORF">R50_0564</name>
</gene>
<reference evidence="3 4" key="1">
    <citation type="submission" date="2020-02" db="EMBL/GenBank/DDBJ databases">
        <authorList>
            <person name="Hogendoorn C."/>
        </authorList>
    </citation>
    <scope>NUCLEOTIDE SEQUENCE [LARGE SCALE GENOMIC DNA]</scope>
    <source>
        <strain evidence="3">R501</strain>
    </source>
</reference>
<feature type="domain" description="Electron transfer flavoprotein alpha/beta-subunit N-terminal" evidence="2">
    <location>
        <begin position="271"/>
        <end position="456"/>
    </location>
</feature>
<dbReference type="GO" id="GO:0009055">
    <property type="term" value="F:electron transfer activity"/>
    <property type="evidence" value="ECO:0007669"/>
    <property type="project" value="InterPro"/>
</dbReference>
<dbReference type="InterPro" id="IPR014729">
    <property type="entry name" value="Rossmann-like_a/b/a_fold"/>
</dbReference>
<protein>
    <recommendedName>
        <fullName evidence="1">Electron transfer flavoprotein small subunit</fullName>
    </recommendedName>
</protein>
<evidence type="ECO:0000313" key="3">
    <source>
        <dbReference type="EMBL" id="CAB1128070.1"/>
    </source>
</evidence>
<accession>A0A6F8ZEH8</accession>
<proteinExistence type="predicted"/>
<dbReference type="InterPro" id="IPR029035">
    <property type="entry name" value="DHS-like_NAD/FAD-binding_dom"/>
</dbReference>
<dbReference type="EMBL" id="LR778114">
    <property type="protein sequence ID" value="CAB1128070.1"/>
    <property type="molecule type" value="Genomic_DNA"/>
</dbReference>
<dbReference type="InterPro" id="IPR014730">
    <property type="entry name" value="ETF_a/b_N"/>
</dbReference>
<dbReference type="Pfam" id="PF01012">
    <property type="entry name" value="ETF"/>
    <property type="match status" value="2"/>
</dbReference>
<name>A0A6F8ZEH8_9FIRM</name>
<dbReference type="AlphaFoldDB" id="A0A6F8ZEH8"/>
<dbReference type="PANTHER" id="PTHR21294:SF17">
    <property type="entry name" value="PROTEIN FIXA"/>
    <property type="match status" value="1"/>
</dbReference>
<sequence>MHIGLLVKDVPVQDQIRLDPASGRLVRTGVAREPNPTDLVALAALLDHLRQPGDRTVALSMGPPQAVDSLAAVVQTGLDRGILVSDRVLAGADTLITARALAAAVRRLELDLVLAGVHSLDSDTGQVPPMVAALLGWPVVTRVRALSRLGDTALVVERAGTAALERFLLRLPAVLTIEESLAEEHWTDPPGEEARARVTTWSAGDLPLPSGQDSPTAVLRVYASGSGQRAGVVLQGLDAATAVERLLETLAGLGEPPQPPPPVQGVTTQDVWVWAETDPATGTVTEAARELLRAVRPALTPPGRLVAVLTGVPAPGTGATLAAEGADRIEYLALPGASAANQARGLARRLEEAAVPPALCLFPSTLQGRETGAYLAGLTGLGMTGDIVGIRFDARAGIIQTKPAPSSSDLVDIVTRTAPVLASVRPGVWATVPRPADAAAGVESWVAYPDLLPARGRDLEALDSRSPAGGLLDPRPVILGIGYGVGEAGTAALAAVAARLGAGVGASRMVTDAGWLPKAFQVGVTGRAVAPRLYLALGISGHLDHLLGVQGAGRLVAVNRDPSAPVFRHADVGVVLDWQAFWQALEPRWQQLLQVLGLA</sequence>
<evidence type="ECO:0000313" key="4">
    <source>
        <dbReference type="Proteomes" id="UP000503399"/>
    </source>
</evidence>
<dbReference type="Proteomes" id="UP000503399">
    <property type="component" value="Chromosome"/>
</dbReference>
<dbReference type="SUPFAM" id="SSF52467">
    <property type="entry name" value="DHS-like NAD/FAD-binding domain"/>
    <property type="match status" value="1"/>
</dbReference>
<dbReference type="KEGG" id="hfv:R50_0564"/>
<dbReference type="PANTHER" id="PTHR21294">
    <property type="entry name" value="ELECTRON TRANSFER FLAVOPROTEIN BETA-SUBUNIT"/>
    <property type="match status" value="1"/>
</dbReference>
<dbReference type="InterPro" id="IPR014731">
    <property type="entry name" value="ETF_asu_C"/>
</dbReference>